<dbReference type="InterPro" id="IPR029044">
    <property type="entry name" value="Nucleotide-diphossugar_trans"/>
</dbReference>
<comment type="caution">
    <text evidence="6">The sequence shown here is derived from an EMBL/GenBank/DDBJ whole genome shotgun (WGS) entry which is preliminary data.</text>
</comment>
<accession>A0ABX3GYC7</accession>
<dbReference type="Pfam" id="PF00535">
    <property type="entry name" value="Glycos_transf_2"/>
    <property type="match status" value="1"/>
</dbReference>
<name>A0ABX3GYC7_PAEBO</name>
<dbReference type="SUPFAM" id="SSF53448">
    <property type="entry name" value="Nucleotide-diphospho-sugar transferases"/>
    <property type="match status" value="1"/>
</dbReference>
<gene>
    <name evidence="6" type="ORF">BSK56_28680</name>
</gene>
<dbReference type="RefSeq" id="WP_076113840.1">
    <property type="nucleotide sequence ID" value="NZ_MPTB01000051.1"/>
</dbReference>
<evidence type="ECO:0000256" key="2">
    <source>
        <dbReference type="ARBA" id="ARBA00006739"/>
    </source>
</evidence>
<dbReference type="Proteomes" id="UP000187412">
    <property type="component" value="Unassembled WGS sequence"/>
</dbReference>
<keyword evidence="7" id="KW-1185">Reference proteome</keyword>
<protein>
    <submittedName>
        <fullName evidence="6">Glycosyl transferase family 2</fullName>
    </submittedName>
</protein>
<keyword evidence="4 6" id="KW-0808">Transferase</keyword>
<comment type="pathway">
    <text evidence="1">Cell wall biogenesis; cell wall polysaccharide biosynthesis.</text>
</comment>
<comment type="similarity">
    <text evidence="2">Belongs to the glycosyltransferase 2 family.</text>
</comment>
<evidence type="ECO:0000259" key="5">
    <source>
        <dbReference type="Pfam" id="PF00535"/>
    </source>
</evidence>
<sequence length="327" mass="37419">MKVSIVIPNYNGERYLEECLVSLKAQTFTEFETILVDNASNDRSIIVAREIIPDIICIELKTNTGFSAAVNCGIRKSIGEYVVLLNNDTLLNALWLEELVSCIENHPKAFSCASKMIQYHQRDLIDNVGDTMTLFGWAYQEGHGRQTNLYNHNRTIFTACAGAAIYRKEIFEEIGYFDELFFAYLEDVDIGYRARIMGYTNIFCANAIVYHIGSATTGNGYNELKVRWSARNNIYLIYKNMTCVQIVLNFPFLVLGHVFKYSFYKKLGFHGDYSAGIRQGIAGRKDIVKTDFKLRNINNYIKIQYWLVKKGIQYGLAKVRKVLVNEG</sequence>
<dbReference type="PANTHER" id="PTHR43179">
    <property type="entry name" value="RHAMNOSYLTRANSFERASE WBBL"/>
    <property type="match status" value="1"/>
</dbReference>
<dbReference type="EMBL" id="MPTB01000051">
    <property type="protein sequence ID" value="OMD40531.1"/>
    <property type="molecule type" value="Genomic_DNA"/>
</dbReference>
<dbReference type="PANTHER" id="PTHR43179:SF12">
    <property type="entry name" value="GALACTOFURANOSYLTRANSFERASE GLFT2"/>
    <property type="match status" value="1"/>
</dbReference>
<evidence type="ECO:0000313" key="7">
    <source>
        <dbReference type="Proteomes" id="UP000187412"/>
    </source>
</evidence>
<dbReference type="InterPro" id="IPR001173">
    <property type="entry name" value="Glyco_trans_2-like"/>
</dbReference>
<proteinExistence type="inferred from homology"/>
<reference evidence="6 7" key="1">
    <citation type="submission" date="2016-10" db="EMBL/GenBank/DDBJ databases">
        <title>Paenibacillus species isolates.</title>
        <authorList>
            <person name="Beno S.M."/>
        </authorList>
    </citation>
    <scope>NUCLEOTIDE SEQUENCE [LARGE SCALE GENOMIC DNA]</scope>
    <source>
        <strain evidence="6 7">FSL H7-0744</strain>
    </source>
</reference>
<evidence type="ECO:0000256" key="3">
    <source>
        <dbReference type="ARBA" id="ARBA00022676"/>
    </source>
</evidence>
<dbReference type="Gene3D" id="3.90.550.10">
    <property type="entry name" value="Spore Coat Polysaccharide Biosynthesis Protein SpsA, Chain A"/>
    <property type="match status" value="1"/>
</dbReference>
<dbReference type="GO" id="GO:0016740">
    <property type="term" value="F:transferase activity"/>
    <property type="evidence" value="ECO:0007669"/>
    <property type="project" value="UniProtKB-KW"/>
</dbReference>
<keyword evidence="3" id="KW-0328">Glycosyltransferase</keyword>
<dbReference type="CDD" id="cd04186">
    <property type="entry name" value="GT_2_like_c"/>
    <property type="match status" value="1"/>
</dbReference>
<feature type="domain" description="Glycosyltransferase 2-like" evidence="5">
    <location>
        <begin position="4"/>
        <end position="175"/>
    </location>
</feature>
<evidence type="ECO:0000256" key="4">
    <source>
        <dbReference type="ARBA" id="ARBA00022679"/>
    </source>
</evidence>
<evidence type="ECO:0000313" key="6">
    <source>
        <dbReference type="EMBL" id="OMD40531.1"/>
    </source>
</evidence>
<evidence type="ECO:0000256" key="1">
    <source>
        <dbReference type="ARBA" id="ARBA00004776"/>
    </source>
</evidence>
<organism evidence="6 7">
    <name type="scientific">Paenibacillus borealis</name>
    <dbReference type="NCBI Taxonomy" id="160799"/>
    <lineage>
        <taxon>Bacteria</taxon>
        <taxon>Bacillati</taxon>
        <taxon>Bacillota</taxon>
        <taxon>Bacilli</taxon>
        <taxon>Bacillales</taxon>
        <taxon>Paenibacillaceae</taxon>
        <taxon>Paenibacillus</taxon>
    </lineage>
</organism>